<organism evidence="1 2">
    <name type="scientific">Clonorchis sinensis</name>
    <name type="common">Chinese liver fluke</name>
    <dbReference type="NCBI Taxonomy" id="79923"/>
    <lineage>
        <taxon>Eukaryota</taxon>
        <taxon>Metazoa</taxon>
        <taxon>Spiralia</taxon>
        <taxon>Lophotrochozoa</taxon>
        <taxon>Platyhelminthes</taxon>
        <taxon>Trematoda</taxon>
        <taxon>Digenea</taxon>
        <taxon>Opisthorchiida</taxon>
        <taxon>Opisthorchiata</taxon>
        <taxon>Opisthorchiidae</taxon>
        <taxon>Clonorchis</taxon>
    </lineage>
</organism>
<dbReference type="EMBL" id="NIRI02000042">
    <property type="protein sequence ID" value="KAG5451208.1"/>
    <property type="molecule type" value="Genomic_DNA"/>
</dbReference>
<gene>
    <name evidence="1" type="ORF">CSKR_112837</name>
</gene>
<reference evidence="1 2" key="2">
    <citation type="journal article" date="2021" name="Genomics">
        <title>High-quality reference genome for Clonorchis sinensis.</title>
        <authorList>
            <person name="Young N.D."/>
            <person name="Stroehlein A.J."/>
            <person name="Kinkar L."/>
            <person name="Wang T."/>
            <person name="Sohn W.M."/>
            <person name="Chang B.C.H."/>
            <person name="Kaur P."/>
            <person name="Weisz D."/>
            <person name="Dudchenko O."/>
            <person name="Aiden E.L."/>
            <person name="Korhonen P.K."/>
            <person name="Gasser R.B."/>
        </authorList>
    </citation>
    <scope>NUCLEOTIDE SEQUENCE [LARGE SCALE GENOMIC DNA]</scope>
    <source>
        <strain evidence="1">Cs-k2</strain>
    </source>
</reference>
<name>A0A419PGX1_CLOSI</name>
<protein>
    <submittedName>
        <fullName evidence="1">Uncharacterized protein</fullName>
    </submittedName>
</protein>
<proteinExistence type="predicted"/>
<reference evidence="1 2" key="1">
    <citation type="journal article" date="2018" name="Biotechnol. Adv.">
        <title>Improved genomic resources and new bioinformatic workflow for the carcinogenic parasite Clonorchis sinensis: Biotechnological implications.</title>
        <authorList>
            <person name="Wang D."/>
            <person name="Korhonen P.K."/>
            <person name="Gasser R.B."/>
            <person name="Young N.D."/>
        </authorList>
    </citation>
    <scope>NUCLEOTIDE SEQUENCE [LARGE SCALE GENOMIC DNA]</scope>
    <source>
        <strain evidence="1">Cs-k2</strain>
    </source>
</reference>
<comment type="caution">
    <text evidence="1">The sequence shown here is derived from an EMBL/GenBank/DDBJ whole genome shotgun (WGS) entry which is preliminary data.</text>
</comment>
<evidence type="ECO:0000313" key="1">
    <source>
        <dbReference type="EMBL" id="KAG5451208.1"/>
    </source>
</evidence>
<dbReference type="InParanoid" id="A0A419PGX1"/>
<dbReference type="Proteomes" id="UP000286415">
    <property type="component" value="Unassembled WGS sequence"/>
</dbReference>
<sequence length="193" mass="22447">MLHNFMGYEVVLAFLRALSEFWSVRWILIQLRTKRLVLRRKLTKMFSFRRNHYVFREIHSSENQFGFARDSPGTQLNLSFNIRMTETRGLRLPDEPQQGQNRLCAFEEFSATLYAAPDIHFHVADEYGEAEYTRKTSASTDSPGTQLNLPFVMFQLSLTQNQIDLQMSIFIEISAIWVQVEHKFDGNSGTAPT</sequence>
<evidence type="ECO:0000313" key="2">
    <source>
        <dbReference type="Proteomes" id="UP000286415"/>
    </source>
</evidence>
<dbReference type="AlphaFoldDB" id="A0A419PGX1"/>
<keyword evidence="2" id="KW-1185">Reference proteome</keyword>
<accession>A0A419PGX1</accession>